<dbReference type="Pfam" id="PF13561">
    <property type="entry name" value="adh_short_C2"/>
    <property type="match status" value="1"/>
</dbReference>
<organism evidence="2 3">
    <name type="scientific">Agrobacterium vitis</name>
    <name type="common">Rhizobium vitis</name>
    <dbReference type="NCBI Taxonomy" id="373"/>
    <lineage>
        <taxon>Bacteria</taxon>
        <taxon>Pseudomonadati</taxon>
        <taxon>Pseudomonadota</taxon>
        <taxon>Alphaproteobacteria</taxon>
        <taxon>Hyphomicrobiales</taxon>
        <taxon>Rhizobiaceae</taxon>
        <taxon>Rhizobium/Agrobacterium group</taxon>
        <taxon>Agrobacterium</taxon>
    </lineage>
</organism>
<protein>
    <submittedName>
        <fullName evidence="2">Glucose 1-dehydrogenase</fullName>
        <ecNumber evidence="2">1.1.1.47</ecNumber>
    </submittedName>
</protein>
<dbReference type="GO" id="GO:0047936">
    <property type="term" value="F:glucose 1-dehydrogenase [NAD(P)+] activity"/>
    <property type="evidence" value="ECO:0007669"/>
    <property type="project" value="UniProtKB-EC"/>
</dbReference>
<dbReference type="PRINTS" id="PR00080">
    <property type="entry name" value="SDRFAMILY"/>
</dbReference>
<dbReference type="NCBIfam" id="NF005559">
    <property type="entry name" value="PRK07231.1"/>
    <property type="match status" value="1"/>
</dbReference>
<dbReference type="InterPro" id="IPR002347">
    <property type="entry name" value="SDR_fam"/>
</dbReference>
<dbReference type="EC" id="1.1.1.47" evidence="2"/>
<evidence type="ECO:0000313" key="2">
    <source>
        <dbReference type="EMBL" id="MUZ56981.1"/>
    </source>
</evidence>
<sequence>MTILAGKVVVVTGGASGIGRSIAVRAAQLGASAVVIGDLDEAPKEGGETTALIVEKHGASARFLKCDVRSHDDLAALIAVADQFGGVDVMVCNAGVALASDGPEITDGDFDKLVSINLHGALKSAQHAGAAMKARATGGSIVVISSMGGLRGSGFNLVYTMTKGGVNMMTASLADAFGPEGIRVNAVCPGLINTRLIESSPGVAAAAEGLRQRMPLRRLGEPDEIGDVVAWLGSDLSSFVTGAVIPVDGGQTAVI</sequence>
<comment type="similarity">
    <text evidence="1">Belongs to the short-chain dehydrogenases/reductases (SDR) family.</text>
</comment>
<dbReference type="Gene3D" id="3.40.50.720">
    <property type="entry name" value="NAD(P)-binding Rossmann-like Domain"/>
    <property type="match status" value="1"/>
</dbReference>
<dbReference type="CDD" id="cd05233">
    <property type="entry name" value="SDR_c"/>
    <property type="match status" value="1"/>
</dbReference>
<dbReference type="SUPFAM" id="SSF51735">
    <property type="entry name" value="NAD(P)-binding Rossmann-fold domains"/>
    <property type="match status" value="1"/>
</dbReference>
<dbReference type="AlphaFoldDB" id="A0AAE4WAK1"/>
<evidence type="ECO:0000256" key="1">
    <source>
        <dbReference type="ARBA" id="ARBA00006484"/>
    </source>
</evidence>
<gene>
    <name evidence="2" type="ORF">GOZ95_05840</name>
</gene>
<dbReference type="GO" id="GO:0006633">
    <property type="term" value="P:fatty acid biosynthetic process"/>
    <property type="evidence" value="ECO:0007669"/>
    <property type="project" value="TreeGrafter"/>
</dbReference>
<dbReference type="Proteomes" id="UP000436692">
    <property type="component" value="Unassembled WGS sequence"/>
</dbReference>
<dbReference type="PRINTS" id="PR00081">
    <property type="entry name" value="GDHRDH"/>
</dbReference>
<dbReference type="InterPro" id="IPR036291">
    <property type="entry name" value="NAD(P)-bd_dom_sf"/>
</dbReference>
<evidence type="ECO:0000313" key="3">
    <source>
        <dbReference type="Proteomes" id="UP000436692"/>
    </source>
</evidence>
<dbReference type="FunFam" id="3.40.50.720:FF:000084">
    <property type="entry name" value="Short-chain dehydrogenase reductase"/>
    <property type="match status" value="1"/>
</dbReference>
<dbReference type="EMBL" id="WPHM01000002">
    <property type="protein sequence ID" value="MUZ56981.1"/>
    <property type="molecule type" value="Genomic_DNA"/>
</dbReference>
<dbReference type="InterPro" id="IPR020904">
    <property type="entry name" value="Sc_DH/Rdtase_CS"/>
</dbReference>
<dbReference type="PANTHER" id="PTHR42760">
    <property type="entry name" value="SHORT-CHAIN DEHYDROGENASES/REDUCTASES FAMILY MEMBER"/>
    <property type="match status" value="1"/>
</dbReference>
<dbReference type="GO" id="GO:0048038">
    <property type="term" value="F:quinone binding"/>
    <property type="evidence" value="ECO:0007669"/>
    <property type="project" value="TreeGrafter"/>
</dbReference>
<name>A0AAE4WAK1_AGRVI</name>
<comment type="caution">
    <text evidence="2">The sequence shown here is derived from an EMBL/GenBank/DDBJ whole genome shotgun (WGS) entry which is preliminary data.</text>
</comment>
<proteinExistence type="inferred from homology"/>
<dbReference type="RefSeq" id="WP_156547126.1">
    <property type="nucleotide sequence ID" value="NZ_JABAEJ010000002.1"/>
</dbReference>
<keyword evidence="2" id="KW-0560">Oxidoreductase</keyword>
<accession>A0AAE4WAK1</accession>
<reference evidence="2 3" key="1">
    <citation type="submission" date="2019-12" db="EMBL/GenBank/DDBJ databases">
        <title>Whole-genome sequencing of Allorhizobium vitis.</title>
        <authorList>
            <person name="Gan H.M."/>
            <person name="Szegedi E."/>
            <person name="Burr T."/>
            <person name="Savka M.A."/>
        </authorList>
    </citation>
    <scope>NUCLEOTIDE SEQUENCE [LARGE SCALE GENOMIC DNA]</scope>
    <source>
        <strain evidence="2 3">CG989</strain>
    </source>
</reference>
<dbReference type="PROSITE" id="PS00061">
    <property type="entry name" value="ADH_SHORT"/>
    <property type="match status" value="1"/>
</dbReference>
<dbReference type="PANTHER" id="PTHR42760:SF122">
    <property type="entry name" value="NAD(P)-BINDING PROTEIN"/>
    <property type="match status" value="1"/>
</dbReference>